<organism evidence="2">
    <name type="scientific">marine metagenome</name>
    <dbReference type="NCBI Taxonomy" id="408172"/>
    <lineage>
        <taxon>unclassified sequences</taxon>
        <taxon>metagenomes</taxon>
        <taxon>ecological metagenomes</taxon>
    </lineage>
</organism>
<dbReference type="Gene3D" id="3.10.450.50">
    <property type="match status" value="1"/>
</dbReference>
<evidence type="ECO:0000313" key="2">
    <source>
        <dbReference type="EMBL" id="SVA65227.1"/>
    </source>
</evidence>
<protein>
    <recommendedName>
        <fullName evidence="1">SnoaL-like domain-containing protein</fullName>
    </recommendedName>
</protein>
<dbReference type="Pfam" id="PF12680">
    <property type="entry name" value="SnoaL_2"/>
    <property type="match status" value="1"/>
</dbReference>
<evidence type="ECO:0000259" key="1">
    <source>
        <dbReference type="Pfam" id="PF12680"/>
    </source>
</evidence>
<dbReference type="AlphaFoldDB" id="A0A381XLZ8"/>
<reference evidence="2" key="1">
    <citation type="submission" date="2018-05" db="EMBL/GenBank/DDBJ databases">
        <authorList>
            <person name="Lanie J.A."/>
            <person name="Ng W.-L."/>
            <person name="Kazmierczak K.M."/>
            <person name="Andrzejewski T.M."/>
            <person name="Davidsen T.M."/>
            <person name="Wayne K.J."/>
            <person name="Tettelin H."/>
            <person name="Glass J.I."/>
            <person name="Rusch D."/>
            <person name="Podicherti R."/>
            <person name="Tsui H.-C.T."/>
            <person name="Winkler M.E."/>
        </authorList>
    </citation>
    <scope>NUCLEOTIDE SEQUENCE</scope>
</reference>
<dbReference type="EMBL" id="UINC01015503">
    <property type="protein sequence ID" value="SVA65227.1"/>
    <property type="molecule type" value="Genomic_DNA"/>
</dbReference>
<gene>
    <name evidence="2" type="ORF">METZ01_LOCUS118081</name>
</gene>
<sequence>MKYSFAFTALFVMAACSPANNGSATSTEMLTDTEIVEALDAGMAEFTAGWAAGDPERLSDLYTEDAVRILHDVSEPIRGKDAIRAEWVARFASEEERSSEATINNVRLSYKIIGPDLVIVDGLYEIFDEEGNFGYRGFWSTVERIRDGISRIVFETAGEYKVE</sequence>
<proteinExistence type="predicted"/>
<dbReference type="InterPro" id="IPR032710">
    <property type="entry name" value="NTF2-like_dom_sf"/>
</dbReference>
<accession>A0A381XLZ8</accession>
<dbReference type="SUPFAM" id="SSF54427">
    <property type="entry name" value="NTF2-like"/>
    <property type="match status" value="1"/>
</dbReference>
<dbReference type="PROSITE" id="PS51257">
    <property type="entry name" value="PROKAR_LIPOPROTEIN"/>
    <property type="match status" value="1"/>
</dbReference>
<dbReference type="InterPro" id="IPR037401">
    <property type="entry name" value="SnoaL-like"/>
</dbReference>
<name>A0A381XLZ8_9ZZZZ</name>
<feature type="domain" description="SnoaL-like" evidence="1">
    <location>
        <begin position="45"/>
        <end position="122"/>
    </location>
</feature>